<keyword evidence="1 5" id="KW-0238">DNA-binding</keyword>
<evidence type="ECO:0000259" key="3">
    <source>
        <dbReference type="PROSITE" id="PS50043"/>
    </source>
</evidence>
<gene>
    <name evidence="5" type="ORF">GCM10011578_049600</name>
</gene>
<comment type="caution">
    <text evidence="5">The sequence shown here is derived from an EMBL/GenBank/DDBJ whole genome shotgun (WGS) entry which is preliminary data.</text>
</comment>
<feature type="domain" description="Response regulatory" evidence="4">
    <location>
        <begin position="3"/>
        <end position="119"/>
    </location>
</feature>
<organism evidence="5 6">
    <name type="scientific">Streptomyces fuscichromogenes</name>
    <dbReference type="NCBI Taxonomy" id="1324013"/>
    <lineage>
        <taxon>Bacteria</taxon>
        <taxon>Bacillati</taxon>
        <taxon>Actinomycetota</taxon>
        <taxon>Actinomycetes</taxon>
        <taxon>Kitasatosporales</taxon>
        <taxon>Streptomycetaceae</taxon>
        <taxon>Streptomyces</taxon>
    </lineage>
</organism>
<dbReference type="CDD" id="cd06170">
    <property type="entry name" value="LuxR_C_like"/>
    <property type="match status" value="1"/>
</dbReference>
<dbReference type="Pfam" id="PF00072">
    <property type="entry name" value="Response_reg"/>
    <property type="match status" value="1"/>
</dbReference>
<dbReference type="Proteomes" id="UP000653411">
    <property type="component" value="Unassembled WGS sequence"/>
</dbReference>
<dbReference type="Pfam" id="PF00196">
    <property type="entry name" value="GerE"/>
    <property type="match status" value="1"/>
</dbReference>
<dbReference type="Gene3D" id="3.40.50.2300">
    <property type="match status" value="1"/>
</dbReference>
<dbReference type="GO" id="GO:0000160">
    <property type="term" value="P:phosphorelay signal transduction system"/>
    <property type="evidence" value="ECO:0007669"/>
    <property type="project" value="InterPro"/>
</dbReference>
<sequence>MIRVLLAEDENLIRGALASLLSLEEDIEVVAQASTGKEAVAMACKHAPDVAVLDLLMPQGDGISVTQAIAAKVPSCRCLIVTSHGAPGNFKRALAAGVMGFASKNLSARDLADIIRTVHAGRRYVEPSITANAIKAGESPLTAREADILHLASDGAPVSEVAERAVLTPGTVRNYLSSAISKLGVSNRHEAVSKAREHGWIR</sequence>
<evidence type="ECO:0000313" key="6">
    <source>
        <dbReference type="Proteomes" id="UP000653411"/>
    </source>
</evidence>
<evidence type="ECO:0000313" key="5">
    <source>
        <dbReference type="EMBL" id="GGN19597.1"/>
    </source>
</evidence>
<accession>A0A917XFB5</accession>
<name>A0A917XFB5_9ACTN</name>
<evidence type="ECO:0000259" key="4">
    <source>
        <dbReference type="PROSITE" id="PS50110"/>
    </source>
</evidence>
<dbReference type="EMBL" id="BMML01000011">
    <property type="protein sequence ID" value="GGN19597.1"/>
    <property type="molecule type" value="Genomic_DNA"/>
</dbReference>
<dbReference type="PROSITE" id="PS50110">
    <property type="entry name" value="RESPONSE_REGULATORY"/>
    <property type="match status" value="1"/>
</dbReference>
<dbReference type="AlphaFoldDB" id="A0A917XFB5"/>
<reference evidence="5" key="1">
    <citation type="journal article" date="2014" name="Int. J. Syst. Evol. Microbiol.">
        <title>Complete genome sequence of Corynebacterium casei LMG S-19264T (=DSM 44701T), isolated from a smear-ripened cheese.</title>
        <authorList>
            <consortium name="US DOE Joint Genome Institute (JGI-PGF)"/>
            <person name="Walter F."/>
            <person name="Albersmeier A."/>
            <person name="Kalinowski J."/>
            <person name="Ruckert C."/>
        </authorList>
    </citation>
    <scope>NUCLEOTIDE SEQUENCE</scope>
    <source>
        <strain evidence="5">CGMCC 4.7110</strain>
    </source>
</reference>
<dbReference type="InterPro" id="IPR011006">
    <property type="entry name" value="CheY-like_superfamily"/>
</dbReference>
<proteinExistence type="predicted"/>
<feature type="domain" description="HTH luxR-type" evidence="3">
    <location>
        <begin position="134"/>
        <end position="199"/>
    </location>
</feature>
<dbReference type="SUPFAM" id="SSF46894">
    <property type="entry name" value="C-terminal effector domain of the bipartite response regulators"/>
    <property type="match status" value="1"/>
</dbReference>
<evidence type="ECO:0000256" key="1">
    <source>
        <dbReference type="ARBA" id="ARBA00023125"/>
    </source>
</evidence>
<dbReference type="InterPro" id="IPR001789">
    <property type="entry name" value="Sig_transdc_resp-reg_receiver"/>
</dbReference>
<dbReference type="PROSITE" id="PS50043">
    <property type="entry name" value="HTH_LUXR_2"/>
    <property type="match status" value="1"/>
</dbReference>
<protein>
    <submittedName>
        <fullName evidence="5">DNA-binding response regulator</fullName>
    </submittedName>
</protein>
<dbReference type="SMART" id="SM00421">
    <property type="entry name" value="HTH_LUXR"/>
    <property type="match status" value="1"/>
</dbReference>
<keyword evidence="6" id="KW-1185">Reference proteome</keyword>
<dbReference type="InterPro" id="IPR000792">
    <property type="entry name" value="Tscrpt_reg_LuxR_C"/>
</dbReference>
<feature type="modified residue" description="4-aspartylphosphate" evidence="2">
    <location>
        <position position="54"/>
    </location>
</feature>
<reference evidence="5" key="2">
    <citation type="submission" date="2020-09" db="EMBL/GenBank/DDBJ databases">
        <authorList>
            <person name="Sun Q."/>
            <person name="Zhou Y."/>
        </authorList>
    </citation>
    <scope>NUCLEOTIDE SEQUENCE</scope>
    <source>
        <strain evidence="5">CGMCC 4.7110</strain>
    </source>
</reference>
<dbReference type="GO" id="GO:0003677">
    <property type="term" value="F:DNA binding"/>
    <property type="evidence" value="ECO:0007669"/>
    <property type="project" value="UniProtKB-KW"/>
</dbReference>
<dbReference type="SMART" id="SM00448">
    <property type="entry name" value="REC"/>
    <property type="match status" value="1"/>
</dbReference>
<dbReference type="InterPro" id="IPR016032">
    <property type="entry name" value="Sig_transdc_resp-reg_C-effctor"/>
</dbReference>
<dbReference type="GO" id="GO:0006355">
    <property type="term" value="P:regulation of DNA-templated transcription"/>
    <property type="evidence" value="ECO:0007669"/>
    <property type="project" value="InterPro"/>
</dbReference>
<dbReference type="PANTHER" id="PTHR43214">
    <property type="entry name" value="TWO-COMPONENT RESPONSE REGULATOR"/>
    <property type="match status" value="1"/>
</dbReference>
<dbReference type="PRINTS" id="PR00038">
    <property type="entry name" value="HTHLUXR"/>
</dbReference>
<evidence type="ECO:0000256" key="2">
    <source>
        <dbReference type="PROSITE-ProRule" id="PRU00169"/>
    </source>
</evidence>
<dbReference type="PANTHER" id="PTHR43214:SF42">
    <property type="entry name" value="TRANSCRIPTIONAL REGULATORY PROTEIN DESR"/>
    <property type="match status" value="1"/>
</dbReference>
<dbReference type="InterPro" id="IPR039420">
    <property type="entry name" value="WalR-like"/>
</dbReference>
<keyword evidence="2" id="KW-0597">Phosphoprotein</keyword>
<dbReference type="SUPFAM" id="SSF52172">
    <property type="entry name" value="CheY-like"/>
    <property type="match status" value="1"/>
</dbReference>